<dbReference type="EMBL" id="GBXM01021369">
    <property type="protein sequence ID" value="JAH87208.1"/>
    <property type="molecule type" value="Transcribed_RNA"/>
</dbReference>
<protein>
    <submittedName>
        <fullName evidence="1">Uncharacterized protein</fullName>
    </submittedName>
</protein>
<dbReference type="AlphaFoldDB" id="A0A0E9WCJ1"/>
<reference evidence="1" key="1">
    <citation type="submission" date="2014-11" db="EMBL/GenBank/DDBJ databases">
        <authorList>
            <person name="Amaro Gonzalez C."/>
        </authorList>
    </citation>
    <scope>NUCLEOTIDE SEQUENCE</scope>
</reference>
<evidence type="ECO:0000313" key="1">
    <source>
        <dbReference type="EMBL" id="JAH87208.1"/>
    </source>
</evidence>
<proteinExistence type="predicted"/>
<accession>A0A0E9WCJ1</accession>
<reference evidence="1" key="2">
    <citation type="journal article" date="2015" name="Fish Shellfish Immunol.">
        <title>Early steps in the European eel (Anguilla anguilla)-Vibrio vulnificus interaction in the gills: Role of the RtxA13 toxin.</title>
        <authorList>
            <person name="Callol A."/>
            <person name="Pajuelo D."/>
            <person name="Ebbesson L."/>
            <person name="Teles M."/>
            <person name="MacKenzie S."/>
            <person name="Amaro C."/>
        </authorList>
    </citation>
    <scope>NUCLEOTIDE SEQUENCE</scope>
</reference>
<name>A0A0E9WCJ1_ANGAN</name>
<sequence length="21" mass="2493">MVGRSCPDTTRLHYLLTYRPL</sequence>
<organism evidence="1">
    <name type="scientific">Anguilla anguilla</name>
    <name type="common">European freshwater eel</name>
    <name type="synonym">Muraena anguilla</name>
    <dbReference type="NCBI Taxonomy" id="7936"/>
    <lineage>
        <taxon>Eukaryota</taxon>
        <taxon>Metazoa</taxon>
        <taxon>Chordata</taxon>
        <taxon>Craniata</taxon>
        <taxon>Vertebrata</taxon>
        <taxon>Euteleostomi</taxon>
        <taxon>Actinopterygii</taxon>
        <taxon>Neopterygii</taxon>
        <taxon>Teleostei</taxon>
        <taxon>Anguilliformes</taxon>
        <taxon>Anguillidae</taxon>
        <taxon>Anguilla</taxon>
    </lineage>
</organism>